<dbReference type="KEGG" id="dwd:DSCW_00660"/>
<keyword evidence="5" id="KW-0862">Zinc</keyword>
<dbReference type="SMART" id="SM00849">
    <property type="entry name" value="Lactamase_B"/>
    <property type="match status" value="1"/>
</dbReference>
<comment type="cofactor">
    <cofactor evidence="1">
        <name>Zn(2+)</name>
        <dbReference type="ChEBI" id="CHEBI:29105"/>
    </cofactor>
</comment>
<dbReference type="GO" id="GO:0016787">
    <property type="term" value="F:hydrolase activity"/>
    <property type="evidence" value="ECO:0007669"/>
    <property type="project" value="UniProtKB-KW"/>
</dbReference>
<dbReference type="Pfam" id="PF00753">
    <property type="entry name" value="Lactamase_B"/>
    <property type="match status" value="1"/>
</dbReference>
<evidence type="ECO:0000256" key="3">
    <source>
        <dbReference type="ARBA" id="ARBA00022723"/>
    </source>
</evidence>
<accession>A0A5K7YX81</accession>
<proteinExistence type="inferred from homology"/>
<evidence type="ECO:0000256" key="1">
    <source>
        <dbReference type="ARBA" id="ARBA00001947"/>
    </source>
</evidence>
<reference evidence="7 8" key="1">
    <citation type="submission" date="2019-11" db="EMBL/GenBank/DDBJ databases">
        <title>Comparative genomics of hydrocarbon-degrading Desulfosarcina strains.</title>
        <authorList>
            <person name="Watanabe M."/>
            <person name="Kojima H."/>
            <person name="Fukui M."/>
        </authorList>
    </citation>
    <scope>NUCLEOTIDE SEQUENCE [LARGE SCALE GENOMIC DNA]</scope>
    <source>
        <strain evidence="7 8">PP31</strain>
    </source>
</reference>
<gene>
    <name evidence="7" type="ORF">DSCW_00660</name>
</gene>
<dbReference type="RefSeq" id="WP_155301841.1">
    <property type="nucleotide sequence ID" value="NZ_AP021875.1"/>
</dbReference>
<evidence type="ECO:0000313" key="7">
    <source>
        <dbReference type="EMBL" id="BBO72649.1"/>
    </source>
</evidence>
<dbReference type="SUPFAM" id="SSF56281">
    <property type="entry name" value="Metallo-hydrolase/oxidoreductase"/>
    <property type="match status" value="1"/>
</dbReference>
<evidence type="ECO:0000256" key="2">
    <source>
        <dbReference type="ARBA" id="ARBA00007749"/>
    </source>
</evidence>
<dbReference type="AlphaFoldDB" id="A0A5K7YX81"/>
<organism evidence="7 8">
    <name type="scientific">Desulfosarcina widdelii</name>
    <dbReference type="NCBI Taxonomy" id="947919"/>
    <lineage>
        <taxon>Bacteria</taxon>
        <taxon>Pseudomonadati</taxon>
        <taxon>Thermodesulfobacteriota</taxon>
        <taxon>Desulfobacteria</taxon>
        <taxon>Desulfobacterales</taxon>
        <taxon>Desulfosarcinaceae</taxon>
        <taxon>Desulfosarcina</taxon>
    </lineage>
</organism>
<dbReference type="EMBL" id="AP021875">
    <property type="protein sequence ID" value="BBO72649.1"/>
    <property type="molecule type" value="Genomic_DNA"/>
</dbReference>
<keyword evidence="3" id="KW-0479">Metal-binding</keyword>
<feature type="domain" description="Metallo-beta-lactamase" evidence="6">
    <location>
        <begin position="34"/>
        <end position="236"/>
    </location>
</feature>
<sequence length="247" mass="27103">MKTYKIIALPLSSMEIDKAVLMYRFHYGQKIRIPNVVWYIEGADMNILVDTAADAKLAMEFRGLPAKEIMSFEDSLESVGLKPEDIDIVVQTHLQWDHCANTQKCRNAKILVQEEELRFAYSPHPILAPTYKKSLFTGLNFVLVKGAQEILPGIDLVPTPGHTPGNMSVAVNTEEGKAIITGFCCLKENFGPPVGASEEIIESTPVVAPGIHLNAVDGYESVLLVKGMADIVLACHDPAFEKPQVIG</sequence>
<dbReference type="PANTHER" id="PTHR42978">
    <property type="entry name" value="QUORUM-QUENCHING LACTONASE YTNP-RELATED-RELATED"/>
    <property type="match status" value="1"/>
</dbReference>
<dbReference type="CDD" id="cd07729">
    <property type="entry name" value="AHL_lactonase_MBL-fold"/>
    <property type="match status" value="1"/>
</dbReference>
<dbReference type="InterPro" id="IPR051013">
    <property type="entry name" value="MBL_superfamily_lactonases"/>
</dbReference>
<dbReference type="OrthoDB" id="9773738at2"/>
<comment type="similarity">
    <text evidence="2">Belongs to the metallo-beta-lactamase superfamily.</text>
</comment>
<dbReference type="Proteomes" id="UP000427769">
    <property type="component" value="Chromosome"/>
</dbReference>
<dbReference type="GO" id="GO:0046872">
    <property type="term" value="F:metal ion binding"/>
    <property type="evidence" value="ECO:0007669"/>
    <property type="project" value="UniProtKB-KW"/>
</dbReference>
<evidence type="ECO:0000256" key="5">
    <source>
        <dbReference type="ARBA" id="ARBA00022833"/>
    </source>
</evidence>
<dbReference type="InterPro" id="IPR036866">
    <property type="entry name" value="RibonucZ/Hydroxyglut_hydro"/>
</dbReference>
<evidence type="ECO:0000313" key="8">
    <source>
        <dbReference type="Proteomes" id="UP000427769"/>
    </source>
</evidence>
<dbReference type="InterPro" id="IPR001279">
    <property type="entry name" value="Metallo-B-lactamas"/>
</dbReference>
<keyword evidence="4 7" id="KW-0378">Hydrolase</keyword>
<dbReference type="PANTHER" id="PTHR42978:SF7">
    <property type="entry name" value="METALLO-HYDROLASE RV2300C-RELATED"/>
    <property type="match status" value="1"/>
</dbReference>
<evidence type="ECO:0000256" key="4">
    <source>
        <dbReference type="ARBA" id="ARBA00022801"/>
    </source>
</evidence>
<evidence type="ECO:0000259" key="6">
    <source>
        <dbReference type="SMART" id="SM00849"/>
    </source>
</evidence>
<keyword evidence="8" id="KW-1185">Reference proteome</keyword>
<protein>
    <submittedName>
        <fullName evidence="7">MBL fold hydrolase</fullName>
    </submittedName>
</protein>
<name>A0A5K7YX81_9BACT</name>
<dbReference type="Gene3D" id="3.60.15.10">
    <property type="entry name" value="Ribonuclease Z/Hydroxyacylglutathione hydrolase-like"/>
    <property type="match status" value="1"/>
</dbReference>